<keyword evidence="1" id="KW-1133">Transmembrane helix</keyword>
<dbReference type="EMBL" id="BK015446">
    <property type="protein sequence ID" value="DAE07134.1"/>
    <property type="molecule type" value="Genomic_DNA"/>
</dbReference>
<accession>A0A8S5PJ90</accession>
<keyword evidence="1" id="KW-0812">Transmembrane</keyword>
<organism evidence="2">
    <name type="scientific">Myoviridae sp. ctsK93</name>
    <dbReference type="NCBI Taxonomy" id="2825190"/>
    <lineage>
        <taxon>Viruses</taxon>
        <taxon>Duplodnaviria</taxon>
        <taxon>Heunggongvirae</taxon>
        <taxon>Uroviricota</taxon>
        <taxon>Caudoviricetes</taxon>
    </lineage>
</organism>
<reference evidence="2" key="1">
    <citation type="journal article" date="2021" name="Proc. Natl. Acad. Sci. U.S.A.">
        <title>A Catalog of Tens of Thousands of Viruses from Human Metagenomes Reveals Hidden Associations with Chronic Diseases.</title>
        <authorList>
            <person name="Tisza M.J."/>
            <person name="Buck C.B."/>
        </authorList>
    </citation>
    <scope>NUCLEOTIDE SEQUENCE</scope>
    <source>
        <strain evidence="2">CtsK93</strain>
    </source>
</reference>
<keyword evidence="1" id="KW-0472">Membrane</keyword>
<protein>
    <submittedName>
        <fullName evidence="2">Uncharacterized protein</fullName>
    </submittedName>
</protein>
<proteinExistence type="predicted"/>
<evidence type="ECO:0000256" key="1">
    <source>
        <dbReference type="SAM" id="Phobius"/>
    </source>
</evidence>
<name>A0A8S5PJ90_9CAUD</name>
<evidence type="ECO:0000313" key="2">
    <source>
        <dbReference type="EMBL" id="DAE07134.1"/>
    </source>
</evidence>
<sequence length="31" mass="3510">METKEFKEIIKGFCATCGILLVLYILGIIFC</sequence>
<feature type="transmembrane region" description="Helical" evidence="1">
    <location>
        <begin position="12"/>
        <end position="30"/>
    </location>
</feature>